<reference evidence="8" key="2">
    <citation type="journal article" date="2021" name="PeerJ">
        <title>Extensive microbial diversity within the chicken gut microbiome revealed by metagenomics and culture.</title>
        <authorList>
            <person name="Gilroy R."/>
            <person name="Ravi A."/>
            <person name="Getino M."/>
            <person name="Pursley I."/>
            <person name="Horton D.L."/>
            <person name="Alikhan N.F."/>
            <person name="Baker D."/>
            <person name="Gharbi K."/>
            <person name="Hall N."/>
            <person name="Watson M."/>
            <person name="Adriaenssens E.M."/>
            <person name="Foster-Nyarko E."/>
            <person name="Jarju S."/>
            <person name="Secka A."/>
            <person name="Antonio M."/>
            <person name="Oren A."/>
            <person name="Chaudhuri R.R."/>
            <person name="La Ragione R."/>
            <person name="Hildebrand F."/>
            <person name="Pallen M.J."/>
        </authorList>
    </citation>
    <scope>NUCLEOTIDE SEQUENCE</scope>
    <source>
        <strain evidence="8">1063</strain>
    </source>
</reference>
<dbReference type="GO" id="GO:0030170">
    <property type="term" value="F:pyridoxal phosphate binding"/>
    <property type="evidence" value="ECO:0007669"/>
    <property type="project" value="InterPro"/>
</dbReference>
<keyword evidence="3" id="KW-0663">Pyridoxal phosphate</keyword>
<protein>
    <recommendedName>
        <fullName evidence="2">cysteine-S-conjugate beta-lyase</fullName>
        <ecNumber evidence="2">4.4.1.13</ecNumber>
    </recommendedName>
</protein>
<dbReference type="EC" id="4.4.1.13" evidence="2"/>
<dbReference type="NCBIfam" id="TIGR04350">
    <property type="entry name" value="C_S_lyase_PatB"/>
    <property type="match status" value="1"/>
</dbReference>
<sequence length="519" mass="57791">MALSVNSKIRELLENPALVTLIDRLVPGLTSHPLIGVAKNFTLAKCAKLLPDVLTPEVMEKILDALASVAGGAAETDAASAPPAARVYDFDEIIGREGTNSVKYDAAPVLNPLLPADFVPMWIADMDFAVAEPIREAMKARIDRKILGYSMPLSADYYIAVMDYLERHHGHKLDFDEIVFSSGVITAMKAAVQRFTAEGDGVIINTPSYMPFDASVKQFGRTPLYSPLVNTDGYFTFDYADIERKAKDPRTKMFFLCNPHNPTGRVWREDELRRVAQICFDNGVFVFSDEIHCDITRAGQKHIPLAVLYPERKDILTATAPSKTFNLAGNQLANLLFHDKELAQEWRMARYCGEPNPLSLDACVAAYTLCDDWLEQMNAYVDENFRYMQRYLAAHLPQAKFRIPEGTYLAWTDLRALGLSDAELKDRISRAGLFLEYADDFVRDGDGFVRMNLACPRSVLSRALKIFCEALGGTSEELWTPLENSAPRSADGDGTPADDVAKPPVKEGRRGLSALFRKK</sequence>
<dbReference type="Gene3D" id="3.40.640.10">
    <property type="entry name" value="Type I PLP-dependent aspartate aminotransferase-like (Major domain)"/>
    <property type="match status" value="1"/>
</dbReference>
<gene>
    <name evidence="8" type="ORF">IAD51_04630</name>
</gene>
<dbReference type="PANTHER" id="PTHR43525:SF1">
    <property type="entry name" value="PROTEIN MALY"/>
    <property type="match status" value="1"/>
</dbReference>
<dbReference type="CDD" id="cd00609">
    <property type="entry name" value="AAT_like"/>
    <property type="match status" value="1"/>
</dbReference>
<dbReference type="Pfam" id="PF00155">
    <property type="entry name" value="Aminotran_1_2"/>
    <property type="match status" value="1"/>
</dbReference>
<dbReference type="InterPro" id="IPR004839">
    <property type="entry name" value="Aminotransferase_I/II_large"/>
</dbReference>
<evidence type="ECO:0000259" key="7">
    <source>
        <dbReference type="Pfam" id="PF00155"/>
    </source>
</evidence>
<dbReference type="SUPFAM" id="SSF53383">
    <property type="entry name" value="PLP-dependent transferases"/>
    <property type="match status" value="1"/>
</dbReference>
<organism evidence="8 9">
    <name type="scientific">Candidatus Limadaptatus stercorigallinarum</name>
    <dbReference type="NCBI Taxonomy" id="2840845"/>
    <lineage>
        <taxon>Bacteria</taxon>
        <taxon>Bacillati</taxon>
        <taxon>Bacillota</taxon>
        <taxon>Clostridia</taxon>
        <taxon>Eubacteriales</taxon>
        <taxon>Candidatus Limadaptatus</taxon>
    </lineage>
</organism>
<feature type="domain" description="Aminotransferase class I/classII large" evidence="7">
    <location>
        <begin position="127"/>
        <end position="463"/>
    </location>
</feature>
<keyword evidence="8" id="KW-0808">Transferase</keyword>
<name>A0A9D1HS32_9FIRM</name>
<dbReference type="InterPro" id="IPR051798">
    <property type="entry name" value="Class-II_PLP-Dep_Aminotrans"/>
</dbReference>
<evidence type="ECO:0000256" key="1">
    <source>
        <dbReference type="ARBA" id="ARBA00001933"/>
    </source>
</evidence>
<dbReference type="AlphaFoldDB" id="A0A9D1HS32"/>
<evidence type="ECO:0000256" key="5">
    <source>
        <dbReference type="ARBA" id="ARBA00037974"/>
    </source>
</evidence>
<accession>A0A9D1HS32</accession>
<evidence type="ECO:0000313" key="9">
    <source>
        <dbReference type="Proteomes" id="UP000824088"/>
    </source>
</evidence>
<dbReference type="InterPro" id="IPR027619">
    <property type="entry name" value="C-S_lyase_PatB-like"/>
</dbReference>
<dbReference type="InterPro" id="IPR015422">
    <property type="entry name" value="PyrdxlP-dep_Trfase_small"/>
</dbReference>
<feature type="compositionally biased region" description="Basic and acidic residues" evidence="6">
    <location>
        <begin position="499"/>
        <end position="510"/>
    </location>
</feature>
<proteinExistence type="inferred from homology"/>
<dbReference type="GO" id="GO:0008483">
    <property type="term" value="F:transaminase activity"/>
    <property type="evidence" value="ECO:0007669"/>
    <property type="project" value="UniProtKB-KW"/>
</dbReference>
<evidence type="ECO:0000256" key="6">
    <source>
        <dbReference type="SAM" id="MobiDB-lite"/>
    </source>
</evidence>
<comment type="similarity">
    <text evidence="5">Belongs to the class-II pyridoxal-phosphate-dependent aminotransferase family. MalY/PatB cystathionine beta-lyase subfamily.</text>
</comment>
<dbReference type="GO" id="GO:0047804">
    <property type="term" value="F:cysteine-S-conjugate beta-lyase activity"/>
    <property type="evidence" value="ECO:0007669"/>
    <property type="project" value="UniProtKB-EC"/>
</dbReference>
<evidence type="ECO:0000313" key="8">
    <source>
        <dbReference type="EMBL" id="HIU21499.1"/>
    </source>
</evidence>
<comment type="cofactor">
    <cofactor evidence="1">
        <name>pyridoxal 5'-phosphate</name>
        <dbReference type="ChEBI" id="CHEBI:597326"/>
    </cofactor>
</comment>
<evidence type="ECO:0000256" key="3">
    <source>
        <dbReference type="ARBA" id="ARBA00022898"/>
    </source>
</evidence>
<dbReference type="Proteomes" id="UP000824088">
    <property type="component" value="Unassembled WGS sequence"/>
</dbReference>
<dbReference type="Gene3D" id="3.90.1150.10">
    <property type="entry name" value="Aspartate Aminotransferase, domain 1"/>
    <property type="match status" value="1"/>
</dbReference>
<dbReference type="PANTHER" id="PTHR43525">
    <property type="entry name" value="PROTEIN MALY"/>
    <property type="match status" value="1"/>
</dbReference>
<reference evidence="8" key="1">
    <citation type="submission" date="2020-10" db="EMBL/GenBank/DDBJ databases">
        <authorList>
            <person name="Gilroy R."/>
        </authorList>
    </citation>
    <scope>NUCLEOTIDE SEQUENCE</scope>
    <source>
        <strain evidence="8">1063</strain>
    </source>
</reference>
<feature type="region of interest" description="Disordered" evidence="6">
    <location>
        <begin position="481"/>
        <end position="519"/>
    </location>
</feature>
<keyword evidence="4" id="KW-0456">Lyase</keyword>
<keyword evidence="8" id="KW-0032">Aminotransferase</keyword>
<dbReference type="InterPro" id="IPR015421">
    <property type="entry name" value="PyrdxlP-dep_Trfase_major"/>
</dbReference>
<dbReference type="InterPro" id="IPR015424">
    <property type="entry name" value="PyrdxlP-dep_Trfase"/>
</dbReference>
<dbReference type="EMBL" id="DVMN01000083">
    <property type="protein sequence ID" value="HIU21499.1"/>
    <property type="molecule type" value="Genomic_DNA"/>
</dbReference>
<evidence type="ECO:0000256" key="2">
    <source>
        <dbReference type="ARBA" id="ARBA00012224"/>
    </source>
</evidence>
<evidence type="ECO:0000256" key="4">
    <source>
        <dbReference type="ARBA" id="ARBA00023239"/>
    </source>
</evidence>
<comment type="caution">
    <text evidence="8">The sequence shown here is derived from an EMBL/GenBank/DDBJ whole genome shotgun (WGS) entry which is preliminary data.</text>
</comment>